<dbReference type="SUPFAM" id="SSF52402">
    <property type="entry name" value="Adenine nucleotide alpha hydrolases-like"/>
    <property type="match status" value="1"/>
</dbReference>
<evidence type="ECO:0000313" key="2">
    <source>
        <dbReference type="EMBL" id="MDS0255579.1"/>
    </source>
</evidence>
<sequence>MLENLEQPFDRPVETRVAHDSVEHFLERNATNYDLVVLGASTDRSTFSRLLSEPTHESLRDLDCDLAVVHQS</sequence>
<comment type="caution">
    <text evidence="1">The sequence shown here is derived from an EMBL/GenBank/DDBJ whole genome shotgun (WGS) entry which is preliminary data.</text>
</comment>
<reference evidence="2 4" key="3">
    <citation type="submission" date="2022-06" db="EMBL/GenBank/DDBJ databases">
        <title>Haloarcula sp. a new haloarchaeum isolate from saline soil.</title>
        <authorList>
            <person name="Strakova D."/>
            <person name="Galisteo C."/>
            <person name="Sanchez-Porro C."/>
            <person name="Ventosa A."/>
        </authorList>
    </citation>
    <scope>NUCLEOTIDE SEQUENCE [LARGE SCALE GENOMIC DNA]</scope>
    <source>
        <strain evidence="2 4">JCM 15760</strain>
    </source>
</reference>
<proteinExistence type="predicted"/>
<gene>
    <name evidence="1" type="ORF">GCM10009006_31170</name>
    <name evidence="2" type="ORF">NC662_17840</name>
</gene>
<evidence type="ECO:0000313" key="1">
    <source>
        <dbReference type="EMBL" id="GGM47756.1"/>
    </source>
</evidence>
<dbReference type="EMBL" id="BMON01000003">
    <property type="protein sequence ID" value="GGM47756.1"/>
    <property type="molecule type" value="Genomic_DNA"/>
</dbReference>
<dbReference type="RefSeq" id="WP_005538852.1">
    <property type="nucleotide sequence ID" value="NZ_BAABDY010000007.1"/>
</dbReference>
<reference evidence="1" key="2">
    <citation type="submission" date="2020-09" db="EMBL/GenBank/DDBJ databases">
        <authorList>
            <person name="Sun Q."/>
            <person name="Ohkuma M."/>
        </authorList>
    </citation>
    <scope>NUCLEOTIDE SEQUENCE</scope>
    <source>
        <strain evidence="1">JCM 15759</strain>
    </source>
</reference>
<protein>
    <submittedName>
        <fullName evidence="2">Universal stress protein UspA</fullName>
    </submittedName>
</protein>
<evidence type="ECO:0000313" key="4">
    <source>
        <dbReference type="Proteomes" id="UP001248536"/>
    </source>
</evidence>
<name>A0A830FWJ0_HALAR</name>
<reference evidence="1" key="1">
    <citation type="journal article" date="2014" name="Int. J. Syst. Evol. Microbiol.">
        <title>Complete genome sequence of Corynebacterium casei LMG S-19264T (=DSM 44701T), isolated from a smear-ripened cheese.</title>
        <authorList>
            <consortium name="US DOE Joint Genome Institute (JGI-PGF)"/>
            <person name="Walter F."/>
            <person name="Albersmeier A."/>
            <person name="Kalinowski J."/>
            <person name="Ruckert C."/>
        </authorList>
    </citation>
    <scope>NUCLEOTIDE SEQUENCE</scope>
    <source>
        <strain evidence="1">JCM 15759</strain>
    </source>
</reference>
<dbReference type="EMBL" id="JAMQCP010000004">
    <property type="protein sequence ID" value="MDS0255579.1"/>
    <property type="molecule type" value="Genomic_DNA"/>
</dbReference>
<keyword evidence="4" id="KW-1185">Reference proteome</keyword>
<evidence type="ECO:0000313" key="3">
    <source>
        <dbReference type="Proteomes" id="UP000656367"/>
    </source>
</evidence>
<dbReference type="Gene3D" id="3.40.50.12370">
    <property type="match status" value="1"/>
</dbReference>
<organism evidence="1 3">
    <name type="scientific">Haloarcula argentinensis</name>
    <dbReference type="NCBI Taxonomy" id="43776"/>
    <lineage>
        <taxon>Archaea</taxon>
        <taxon>Methanobacteriati</taxon>
        <taxon>Methanobacteriota</taxon>
        <taxon>Stenosarchaea group</taxon>
        <taxon>Halobacteria</taxon>
        <taxon>Halobacteriales</taxon>
        <taxon>Haloarculaceae</taxon>
        <taxon>Haloarcula</taxon>
    </lineage>
</organism>
<dbReference type="Proteomes" id="UP000656367">
    <property type="component" value="Unassembled WGS sequence"/>
</dbReference>
<accession>A0A830FWJ0</accession>
<dbReference type="Proteomes" id="UP001248536">
    <property type="component" value="Unassembled WGS sequence"/>
</dbReference>
<dbReference type="AlphaFoldDB" id="A0A830FWJ0"/>